<keyword evidence="2" id="KW-1133">Transmembrane helix</keyword>
<dbReference type="Gene3D" id="2.30.29.30">
    <property type="entry name" value="Pleckstrin-homology domain (PH domain)/Phosphotyrosine-binding domain (PTB)"/>
    <property type="match status" value="1"/>
</dbReference>
<dbReference type="InterPro" id="IPR045188">
    <property type="entry name" value="Boi1/Boi2-like"/>
</dbReference>
<dbReference type="InterPro" id="IPR011993">
    <property type="entry name" value="PH-like_dom_sf"/>
</dbReference>
<keyword evidence="1" id="KW-0597">Phosphoprotein</keyword>
<reference evidence="4" key="1">
    <citation type="submission" date="2023-08" db="EMBL/GenBank/DDBJ databases">
        <authorList>
            <person name="Chen Y."/>
            <person name="Shah S."/>
            <person name="Dougan E. K."/>
            <person name="Thang M."/>
            <person name="Chan C."/>
        </authorList>
    </citation>
    <scope>NUCLEOTIDE SEQUENCE</scope>
</reference>
<evidence type="ECO:0000259" key="3">
    <source>
        <dbReference type="PROSITE" id="PS50003"/>
    </source>
</evidence>
<dbReference type="Pfam" id="PF00169">
    <property type="entry name" value="PH"/>
    <property type="match status" value="1"/>
</dbReference>
<evidence type="ECO:0000256" key="1">
    <source>
        <dbReference type="ARBA" id="ARBA00022553"/>
    </source>
</evidence>
<accession>A0AA36MQD9</accession>
<dbReference type="SUPFAM" id="SSF50729">
    <property type="entry name" value="PH domain-like"/>
    <property type="match status" value="1"/>
</dbReference>
<dbReference type="GO" id="GO:0005829">
    <property type="term" value="C:cytosol"/>
    <property type="evidence" value="ECO:0007669"/>
    <property type="project" value="GOC"/>
</dbReference>
<dbReference type="GO" id="GO:0001881">
    <property type="term" value="P:receptor recycling"/>
    <property type="evidence" value="ECO:0007669"/>
    <property type="project" value="TreeGrafter"/>
</dbReference>
<dbReference type="GO" id="GO:0055037">
    <property type="term" value="C:recycling endosome"/>
    <property type="evidence" value="ECO:0007669"/>
    <property type="project" value="TreeGrafter"/>
</dbReference>
<dbReference type="SMART" id="SM00233">
    <property type="entry name" value="PH"/>
    <property type="match status" value="1"/>
</dbReference>
<dbReference type="GO" id="GO:0005769">
    <property type="term" value="C:early endosome"/>
    <property type="evidence" value="ECO:0007669"/>
    <property type="project" value="TreeGrafter"/>
</dbReference>
<dbReference type="InterPro" id="IPR001849">
    <property type="entry name" value="PH_domain"/>
</dbReference>
<keyword evidence="5" id="KW-1185">Reference proteome</keyword>
<dbReference type="PROSITE" id="PS50003">
    <property type="entry name" value="PH_DOMAIN"/>
    <property type="match status" value="1"/>
</dbReference>
<evidence type="ECO:0000313" key="5">
    <source>
        <dbReference type="Proteomes" id="UP001178507"/>
    </source>
</evidence>
<name>A0AA36MQD9_9DINO</name>
<dbReference type="PANTHER" id="PTHR22902:SF27">
    <property type="entry name" value="PLECKSTRIN HOMOLOGY DOMAIN-CONTAINING FAMILY A MEMBER 3"/>
    <property type="match status" value="1"/>
</dbReference>
<evidence type="ECO:0000313" key="4">
    <source>
        <dbReference type="EMBL" id="CAJ1376198.1"/>
    </source>
</evidence>
<dbReference type="GO" id="GO:0005802">
    <property type="term" value="C:trans-Golgi network"/>
    <property type="evidence" value="ECO:0007669"/>
    <property type="project" value="TreeGrafter"/>
</dbReference>
<dbReference type="EMBL" id="CAUJNA010000369">
    <property type="protein sequence ID" value="CAJ1376198.1"/>
    <property type="molecule type" value="Genomic_DNA"/>
</dbReference>
<dbReference type="Proteomes" id="UP001178507">
    <property type="component" value="Unassembled WGS sequence"/>
</dbReference>
<dbReference type="CDD" id="cd00821">
    <property type="entry name" value="PH"/>
    <property type="match status" value="1"/>
</dbReference>
<protein>
    <recommendedName>
        <fullName evidence="3">PH domain-containing protein</fullName>
    </recommendedName>
</protein>
<gene>
    <name evidence="4" type="ORF">EVOR1521_LOCUS5316</name>
</gene>
<evidence type="ECO:0000256" key="2">
    <source>
        <dbReference type="SAM" id="Phobius"/>
    </source>
</evidence>
<keyword evidence="2" id="KW-0472">Membrane</keyword>
<dbReference type="GO" id="GO:0042147">
    <property type="term" value="P:retrograde transport, endosome to Golgi"/>
    <property type="evidence" value="ECO:0007669"/>
    <property type="project" value="TreeGrafter"/>
</dbReference>
<dbReference type="AlphaFoldDB" id="A0AA36MQD9"/>
<feature type="transmembrane region" description="Helical" evidence="2">
    <location>
        <begin position="305"/>
        <end position="326"/>
    </location>
</feature>
<comment type="caution">
    <text evidence="4">The sequence shown here is derived from an EMBL/GenBank/DDBJ whole genome shotgun (WGS) entry which is preliminary data.</text>
</comment>
<proteinExistence type="predicted"/>
<dbReference type="PANTHER" id="PTHR22902">
    <property type="entry name" value="SESQUIPEDALIAN"/>
    <property type="match status" value="1"/>
</dbReference>
<sequence>MEGWLEKRGAAAEYTWQRRWCVLDPSGFHYYADSEKQQLKGQLPLGPGAKAIRFANLRAPGESIKHRKEKPHGFALDLNPAAGKQRQICYFDAESAETLTEWLSAIEGWVQTAMWKPGDLVQVREAFDSDSEDRAHLELGTYGIVVEVDAQGDTFVDFCSHNARQWVFKKNQHKIQAVPDGLKDVYLEIVPQNDLINHWALQIGDDRIFRCYEFEADGICMGRTTALDKGYPITKQLLQGRTSQSHGAIAAWSRRFGEANSYDAAGNGLFGGKNCQDFVVELCGFLEIDVEQLPFRQAEKVKTMLGAGALVAADAALGTGLLAGAMDVGAAGFAAAAGAAMSPAVMATAAVVTVVAGTGMLVTESARGQSWM</sequence>
<feature type="transmembrane region" description="Helical" evidence="2">
    <location>
        <begin position="332"/>
        <end position="362"/>
    </location>
</feature>
<keyword evidence="2" id="KW-0812">Transmembrane</keyword>
<feature type="domain" description="PH" evidence="3">
    <location>
        <begin position="1"/>
        <end position="111"/>
    </location>
</feature>
<organism evidence="4 5">
    <name type="scientific">Effrenium voratum</name>
    <dbReference type="NCBI Taxonomy" id="2562239"/>
    <lineage>
        <taxon>Eukaryota</taxon>
        <taxon>Sar</taxon>
        <taxon>Alveolata</taxon>
        <taxon>Dinophyceae</taxon>
        <taxon>Suessiales</taxon>
        <taxon>Symbiodiniaceae</taxon>
        <taxon>Effrenium</taxon>
    </lineage>
</organism>
<dbReference type="GO" id="GO:0007032">
    <property type="term" value="P:endosome organization"/>
    <property type="evidence" value="ECO:0007669"/>
    <property type="project" value="TreeGrafter"/>
</dbReference>